<dbReference type="Proteomes" id="UP000694308">
    <property type="component" value="Unassembled WGS sequence"/>
</dbReference>
<proteinExistence type="predicted"/>
<accession>A0A949WW44</accession>
<feature type="transmembrane region" description="Helical" evidence="1">
    <location>
        <begin position="21"/>
        <end position="45"/>
    </location>
</feature>
<evidence type="ECO:0000313" key="2">
    <source>
        <dbReference type="EMBL" id="MBV7274387.1"/>
    </source>
</evidence>
<feature type="transmembrane region" description="Helical" evidence="1">
    <location>
        <begin position="97"/>
        <end position="116"/>
    </location>
</feature>
<protein>
    <submittedName>
        <fullName evidence="2">DUF1634 domain-containing protein</fullName>
    </submittedName>
</protein>
<keyword evidence="3" id="KW-1185">Reference proteome</keyword>
<dbReference type="Pfam" id="PF07843">
    <property type="entry name" value="DUF1634"/>
    <property type="match status" value="1"/>
</dbReference>
<evidence type="ECO:0000256" key="1">
    <source>
        <dbReference type="SAM" id="Phobius"/>
    </source>
</evidence>
<dbReference type="InterPro" id="IPR012861">
    <property type="entry name" value="DUF1634"/>
</dbReference>
<organism evidence="2 3">
    <name type="scientific">Clostridium thailandense</name>
    <dbReference type="NCBI Taxonomy" id="2794346"/>
    <lineage>
        <taxon>Bacteria</taxon>
        <taxon>Bacillati</taxon>
        <taxon>Bacillota</taxon>
        <taxon>Clostridia</taxon>
        <taxon>Eubacteriales</taxon>
        <taxon>Clostridiaceae</taxon>
        <taxon>Clostridium</taxon>
    </lineage>
</organism>
<reference evidence="2" key="1">
    <citation type="submission" date="2020-12" db="EMBL/GenBank/DDBJ databases">
        <title>Clostridium thailandense sp. nov., a novel acetogenic bacterium isolated from peat land soil in Thailand.</title>
        <authorList>
            <person name="Chaikitkaew S."/>
            <person name="Birkeland N.K."/>
        </authorList>
    </citation>
    <scope>NUCLEOTIDE SEQUENCE</scope>
    <source>
        <strain evidence="2">PL3</strain>
    </source>
</reference>
<evidence type="ECO:0000313" key="3">
    <source>
        <dbReference type="Proteomes" id="UP000694308"/>
    </source>
</evidence>
<feature type="transmembrane region" description="Helical" evidence="1">
    <location>
        <begin position="65"/>
        <end position="90"/>
    </location>
</feature>
<dbReference type="AlphaFoldDB" id="A0A949WW44"/>
<keyword evidence="1" id="KW-1133">Transmembrane helix</keyword>
<sequence>MSKSEIEEIEIIISKFLKAGVLLSAFIIFIGFSMLVITGDSGYMGNTYPTNPTAILSGVVLFKPYAIILTGLLILIATPVFRVGVSIIVFVKEKDYLYVKITSLVFVILIISFVLGKVE</sequence>
<gene>
    <name evidence="2" type="ORF">I6U48_15935</name>
</gene>
<dbReference type="RefSeq" id="WP_218321453.1">
    <property type="nucleotide sequence ID" value="NZ_JAEEGC010000076.1"/>
</dbReference>
<comment type="caution">
    <text evidence="2">The sequence shown here is derived from an EMBL/GenBank/DDBJ whole genome shotgun (WGS) entry which is preliminary data.</text>
</comment>
<keyword evidence="1" id="KW-0472">Membrane</keyword>
<keyword evidence="1" id="KW-0812">Transmembrane</keyword>
<dbReference type="EMBL" id="JAEEGC010000076">
    <property type="protein sequence ID" value="MBV7274387.1"/>
    <property type="molecule type" value="Genomic_DNA"/>
</dbReference>
<name>A0A949WW44_9CLOT</name>